<evidence type="ECO:0000259" key="4">
    <source>
        <dbReference type="Pfam" id="PF08450"/>
    </source>
</evidence>
<dbReference type="GO" id="GO:0019853">
    <property type="term" value="P:L-ascorbic acid biosynthetic process"/>
    <property type="evidence" value="ECO:0007669"/>
    <property type="project" value="TreeGrafter"/>
</dbReference>
<feature type="domain" description="SMP-30/Gluconolactonase/LRE-like region" evidence="4">
    <location>
        <begin position="13"/>
        <end position="277"/>
    </location>
</feature>
<feature type="binding site" evidence="3">
    <location>
        <position position="15"/>
    </location>
    <ligand>
        <name>a divalent metal cation</name>
        <dbReference type="ChEBI" id="CHEBI:60240"/>
    </ligand>
</feature>
<evidence type="ECO:0000256" key="1">
    <source>
        <dbReference type="ARBA" id="ARBA00008853"/>
    </source>
</evidence>
<accession>A0A398C3J0</accession>
<sequence>MAWRALGSPSCELGESPFWQAGDGRLYWVDIAGRAALRADPATGATERWPLPEEPGCMAPARTAGAASGWVLALRSGIYRARHWGGELVRIARLPYDPAHERANDGKCDPLGRFWVGTRDERPGASAGHGQAAMYCIDARSGTAQVQEMWGGAGTLNGLAWSPDQRTLYVADTPTHRIEVRGWEAAANTLGPARALRQFSPKPPGWTPGTAGYGGRPDGAAMDAGGNYWCAMYEGGRVLQLSPTGAVLREIATPFACPTMVCLGGPELRTLFVTSARHGRPAQELERTPLAGQVLALQEPVAVAGLPVNAFQEAALLPREGD</sequence>
<dbReference type="PANTHER" id="PTHR10907:SF47">
    <property type="entry name" value="REGUCALCIN"/>
    <property type="match status" value="1"/>
</dbReference>
<feature type="binding site" evidence="3">
    <location>
        <position position="102"/>
    </location>
    <ligand>
        <name>substrate</name>
    </ligand>
</feature>
<keyword evidence="3" id="KW-0862">Zinc</keyword>
<dbReference type="SUPFAM" id="SSF63829">
    <property type="entry name" value="Calcium-dependent phosphotriesterase"/>
    <property type="match status" value="1"/>
</dbReference>
<evidence type="ECO:0000313" key="6">
    <source>
        <dbReference type="Proteomes" id="UP000266302"/>
    </source>
</evidence>
<dbReference type="InterPro" id="IPR005511">
    <property type="entry name" value="SMP-30"/>
</dbReference>
<keyword evidence="6" id="KW-1185">Reference proteome</keyword>
<dbReference type="EMBL" id="QXJC01000006">
    <property type="protein sequence ID" value="RID97569.1"/>
    <property type="molecule type" value="Genomic_DNA"/>
</dbReference>
<dbReference type="InterPro" id="IPR013658">
    <property type="entry name" value="SGL"/>
</dbReference>
<dbReference type="PANTHER" id="PTHR10907">
    <property type="entry name" value="REGUCALCIN"/>
    <property type="match status" value="1"/>
</dbReference>
<organism evidence="5 6">
    <name type="scientific">Simplicispira hankyongi</name>
    <dbReference type="NCBI Taxonomy" id="2315688"/>
    <lineage>
        <taxon>Bacteria</taxon>
        <taxon>Pseudomonadati</taxon>
        <taxon>Pseudomonadota</taxon>
        <taxon>Betaproteobacteria</taxon>
        <taxon>Burkholderiales</taxon>
        <taxon>Comamonadaceae</taxon>
        <taxon>Simplicispira</taxon>
    </lineage>
</organism>
<reference evidence="5 6" key="1">
    <citation type="submission" date="2018-09" db="EMBL/GenBank/DDBJ databases">
        <title>Draft genome of Simplicispira sp. NY-02.</title>
        <authorList>
            <person name="Im W.T."/>
        </authorList>
    </citation>
    <scope>NUCLEOTIDE SEQUENCE [LARGE SCALE GENOMIC DNA]</scope>
    <source>
        <strain evidence="5 6">NY-02</strain>
    </source>
</reference>
<proteinExistence type="inferred from homology"/>
<keyword evidence="3" id="KW-0479">Metal-binding</keyword>
<comment type="caution">
    <text evidence="5">The sequence shown here is derived from an EMBL/GenBank/DDBJ whole genome shotgun (WGS) entry which is preliminary data.</text>
</comment>
<feature type="active site" description="Proton donor/acceptor" evidence="2">
    <location>
        <position position="218"/>
    </location>
</feature>
<feature type="binding site" evidence="3">
    <location>
        <position position="104"/>
    </location>
    <ligand>
        <name>substrate</name>
    </ligand>
</feature>
<evidence type="ECO:0000256" key="2">
    <source>
        <dbReference type="PIRSR" id="PIRSR605511-1"/>
    </source>
</evidence>
<gene>
    <name evidence="5" type="ORF">D3F03_13310</name>
</gene>
<dbReference type="AlphaFoldDB" id="A0A398C3J0"/>
<comment type="cofactor">
    <cofactor evidence="3">
        <name>Zn(2+)</name>
        <dbReference type="ChEBI" id="CHEBI:29105"/>
    </cofactor>
    <text evidence="3">Binds 1 divalent metal cation per subunit.</text>
</comment>
<dbReference type="Proteomes" id="UP000266302">
    <property type="component" value="Unassembled WGS sequence"/>
</dbReference>
<name>A0A398C3J0_9BURK</name>
<dbReference type="OrthoDB" id="9031811at2"/>
<feature type="binding site" evidence="3">
    <location>
        <position position="218"/>
    </location>
    <ligand>
        <name>a divalent metal cation</name>
        <dbReference type="ChEBI" id="CHEBI:60240"/>
    </ligand>
</feature>
<dbReference type="GO" id="GO:0004341">
    <property type="term" value="F:gluconolactonase activity"/>
    <property type="evidence" value="ECO:0007669"/>
    <property type="project" value="TreeGrafter"/>
</dbReference>
<dbReference type="Pfam" id="PF08450">
    <property type="entry name" value="SGL"/>
    <property type="match status" value="1"/>
</dbReference>
<dbReference type="GO" id="GO:0005509">
    <property type="term" value="F:calcium ion binding"/>
    <property type="evidence" value="ECO:0007669"/>
    <property type="project" value="TreeGrafter"/>
</dbReference>
<dbReference type="InterPro" id="IPR011042">
    <property type="entry name" value="6-blade_b-propeller_TolB-like"/>
</dbReference>
<dbReference type="RefSeq" id="WP_119109981.1">
    <property type="nucleotide sequence ID" value="NZ_QXJC01000006.1"/>
</dbReference>
<dbReference type="PRINTS" id="PR01790">
    <property type="entry name" value="SMP30FAMILY"/>
</dbReference>
<dbReference type="Gene3D" id="2.120.10.30">
    <property type="entry name" value="TolB, C-terminal domain"/>
    <property type="match status" value="1"/>
</dbReference>
<feature type="binding site" evidence="3">
    <location>
        <position position="157"/>
    </location>
    <ligand>
        <name>a divalent metal cation</name>
        <dbReference type="ChEBI" id="CHEBI:60240"/>
    </ligand>
</feature>
<comment type="similarity">
    <text evidence="1">Belongs to the SMP-30/CGR1 family.</text>
</comment>
<evidence type="ECO:0000313" key="5">
    <source>
        <dbReference type="EMBL" id="RID97569.1"/>
    </source>
</evidence>
<evidence type="ECO:0000256" key="3">
    <source>
        <dbReference type="PIRSR" id="PIRSR605511-2"/>
    </source>
</evidence>
<protein>
    <submittedName>
        <fullName evidence="5">SMP-30/gluconolactonase/LRE family protein</fullName>
    </submittedName>
</protein>